<feature type="domain" description="Deacetylase sirtuin-type" evidence="10">
    <location>
        <begin position="135"/>
        <end position="391"/>
    </location>
</feature>
<dbReference type="InterPro" id="IPR029035">
    <property type="entry name" value="DHS-like_NAD/FAD-binding_dom"/>
</dbReference>
<protein>
    <recommendedName>
        <fullName evidence="1">protein acetyllysine N-acetyltransferase</fullName>
        <ecNumber evidence="1">2.3.1.286</ecNumber>
    </recommendedName>
</protein>
<feature type="transmembrane region" description="Helical" evidence="9">
    <location>
        <begin position="446"/>
        <end position="466"/>
    </location>
</feature>
<keyword evidence="9" id="KW-0812">Transmembrane</keyword>
<dbReference type="Pfam" id="PF02146">
    <property type="entry name" value="SIR2"/>
    <property type="match status" value="1"/>
</dbReference>
<keyword evidence="2" id="KW-0808">Transferase</keyword>
<dbReference type="InterPro" id="IPR026590">
    <property type="entry name" value="Ssirtuin_cat_dom"/>
</dbReference>
<evidence type="ECO:0000256" key="8">
    <source>
        <dbReference type="SAM" id="MobiDB-lite"/>
    </source>
</evidence>
<keyword evidence="4 7" id="KW-0862">Zinc</keyword>
<feature type="binding site" evidence="7">
    <location>
        <position position="262"/>
    </location>
    <ligand>
        <name>Zn(2+)</name>
        <dbReference type="ChEBI" id="CHEBI:29105"/>
    </ligand>
</feature>
<accession>A0A7J6T5H3</accession>
<organism evidence="11 12">
    <name type="scientific">Perkinsus olseni</name>
    <name type="common">Perkinsus atlanticus</name>
    <dbReference type="NCBI Taxonomy" id="32597"/>
    <lineage>
        <taxon>Eukaryota</taxon>
        <taxon>Sar</taxon>
        <taxon>Alveolata</taxon>
        <taxon>Perkinsozoa</taxon>
        <taxon>Perkinsea</taxon>
        <taxon>Perkinsida</taxon>
        <taxon>Perkinsidae</taxon>
        <taxon>Perkinsus</taxon>
    </lineage>
</organism>
<dbReference type="InterPro" id="IPR003000">
    <property type="entry name" value="Sirtuin"/>
</dbReference>
<feature type="region of interest" description="Disordered" evidence="8">
    <location>
        <begin position="1"/>
        <end position="43"/>
    </location>
</feature>
<dbReference type="PANTHER" id="PTHR11085:SF12">
    <property type="entry name" value="NAD-DEPENDENT PROTEIN DEACYLASE SIRTUIN-6"/>
    <property type="match status" value="1"/>
</dbReference>
<dbReference type="SUPFAM" id="SSF52467">
    <property type="entry name" value="DHS-like NAD/FAD-binding domain"/>
    <property type="match status" value="1"/>
</dbReference>
<reference evidence="11 12" key="1">
    <citation type="submission" date="2020-04" db="EMBL/GenBank/DDBJ databases">
        <title>Perkinsus olseni comparative genomics.</title>
        <authorList>
            <person name="Bogema D.R."/>
        </authorList>
    </citation>
    <scope>NUCLEOTIDE SEQUENCE [LARGE SCALE GENOMIC DNA]</scope>
    <source>
        <strain evidence="11">ATCC PRA-205</strain>
    </source>
</reference>
<dbReference type="PANTHER" id="PTHR11085">
    <property type="entry name" value="NAD-DEPENDENT PROTEIN DEACYLASE SIRTUIN-5, MITOCHONDRIAL-RELATED"/>
    <property type="match status" value="1"/>
</dbReference>
<dbReference type="Proteomes" id="UP000574390">
    <property type="component" value="Unassembled WGS sequence"/>
</dbReference>
<dbReference type="GO" id="GO:0000122">
    <property type="term" value="P:negative regulation of transcription by RNA polymerase II"/>
    <property type="evidence" value="ECO:0007669"/>
    <property type="project" value="TreeGrafter"/>
</dbReference>
<evidence type="ECO:0000259" key="10">
    <source>
        <dbReference type="PROSITE" id="PS50305"/>
    </source>
</evidence>
<evidence type="ECO:0000256" key="9">
    <source>
        <dbReference type="SAM" id="Phobius"/>
    </source>
</evidence>
<dbReference type="GO" id="GO:0005634">
    <property type="term" value="C:nucleus"/>
    <property type="evidence" value="ECO:0007669"/>
    <property type="project" value="TreeGrafter"/>
</dbReference>
<feature type="compositionally biased region" description="Low complexity" evidence="8">
    <location>
        <begin position="1"/>
        <end position="16"/>
    </location>
</feature>
<evidence type="ECO:0000256" key="5">
    <source>
        <dbReference type="ARBA" id="ARBA00023027"/>
    </source>
</evidence>
<evidence type="ECO:0000256" key="4">
    <source>
        <dbReference type="ARBA" id="ARBA00022833"/>
    </source>
</evidence>
<comment type="similarity">
    <text evidence="6">Belongs to the sirtuin family. Class IV subfamily.</text>
</comment>
<feature type="binding site" evidence="7">
    <location>
        <position position="265"/>
    </location>
    <ligand>
        <name>Zn(2+)</name>
        <dbReference type="ChEBI" id="CHEBI:29105"/>
    </ligand>
</feature>
<dbReference type="Gene3D" id="3.40.50.1220">
    <property type="entry name" value="TPP-binding domain"/>
    <property type="match status" value="1"/>
</dbReference>
<keyword evidence="9" id="KW-1133">Transmembrane helix</keyword>
<dbReference type="GO" id="GO:0070403">
    <property type="term" value="F:NAD+ binding"/>
    <property type="evidence" value="ECO:0007669"/>
    <property type="project" value="InterPro"/>
</dbReference>
<evidence type="ECO:0000313" key="11">
    <source>
        <dbReference type="EMBL" id="KAF4739660.1"/>
    </source>
</evidence>
<keyword evidence="9" id="KW-0472">Membrane</keyword>
<feature type="binding site" evidence="7">
    <location>
        <position position="235"/>
    </location>
    <ligand>
        <name>Zn(2+)</name>
        <dbReference type="ChEBI" id="CHEBI:29105"/>
    </ligand>
</feature>
<evidence type="ECO:0000313" key="12">
    <source>
        <dbReference type="Proteomes" id="UP000574390"/>
    </source>
</evidence>
<name>A0A7J6T5H3_PEROL</name>
<evidence type="ECO:0000256" key="2">
    <source>
        <dbReference type="ARBA" id="ARBA00022679"/>
    </source>
</evidence>
<sequence length="566" mass="63213">MSLESASSPARASSSAYNDRLSPYPNKGLCGDPEYEEDSESDDYSEKLRQLSGWVKEAKVSPTGLLSLAEHLVEPNFGGSRPDCSYFCTGSGGLDTLCEVCRTDLKSFSEEKKMLQGASRDLQAVDCSPDRLSGPIVGSSCRSGRVRLTITTLLQHLVFFTGAGISTACGIPDFRGPNAFSEAIPSYSHLAIAELISRGKAKAVVTQNVDGLHWKSGVPRSLLSEIHGCLLASYCDSCQTEFRHLVDVGGCGQRPLPGGLLCPKCERSNTKTALHRPVRMVRREGHRRDCVLRDCVLDWNEELPEPDRSRAIRHCKLADLCIVIGSSLRIEPASSFPFYAQWINKRMEKLERGRVVIINLQKTEYDERCDLRFFTRSDRVFRDLFEQLGITVEGRPLIKPDLLTDPALFESYHRPMMGSPELLHGSYAGTPWGYDSAIDELRHFKVAIATMMVILSGIIIFLFLVASIDAGPRKPLGTKTARQPSQQERITHIEMDDAMTRRREFDAELDKEELACIVKANFPTAVSGKEGYRSSSEDIRLPSINYMRKYPPFRRKHKPLPSLNVE</sequence>
<dbReference type="GO" id="GO:0003714">
    <property type="term" value="F:transcription corepressor activity"/>
    <property type="evidence" value="ECO:0007669"/>
    <property type="project" value="TreeGrafter"/>
</dbReference>
<dbReference type="InterPro" id="IPR050134">
    <property type="entry name" value="NAD-dep_sirtuin_deacylases"/>
</dbReference>
<dbReference type="EMBL" id="JABANM010010251">
    <property type="protein sequence ID" value="KAF4739660.1"/>
    <property type="molecule type" value="Genomic_DNA"/>
</dbReference>
<dbReference type="PROSITE" id="PS50305">
    <property type="entry name" value="SIRTUIN"/>
    <property type="match status" value="1"/>
</dbReference>
<dbReference type="GO" id="GO:0046872">
    <property type="term" value="F:metal ion binding"/>
    <property type="evidence" value="ECO:0007669"/>
    <property type="project" value="UniProtKB-KW"/>
</dbReference>
<feature type="active site" description="Proton acceptor" evidence="7">
    <location>
        <position position="227"/>
    </location>
</feature>
<comment type="caution">
    <text evidence="11">The sequence shown here is derived from an EMBL/GenBank/DDBJ whole genome shotgun (WGS) entry which is preliminary data.</text>
</comment>
<proteinExistence type="inferred from homology"/>
<keyword evidence="3 7" id="KW-0479">Metal-binding</keyword>
<dbReference type="GO" id="GO:0017136">
    <property type="term" value="F:histone deacetylase activity, NAD-dependent"/>
    <property type="evidence" value="ECO:0007669"/>
    <property type="project" value="TreeGrafter"/>
</dbReference>
<feature type="compositionally biased region" description="Acidic residues" evidence="8">
    <location>
        <begin position="33"/>
        <end position="43"/>
    </location>
</feature>
<keyword evidence="5" id="KW-0520">NAD</keyword>
<evidence type="ECO:0000256" key="7">
    <source>
        <dbReference type="PROSITE-ProRule" id="PRU00236"/>
    </source>
</evidence>
<evidence type="ECO:0000256" key="1">
    <source>
        <dbReference type="ARBA" id="ARBA00012928"/>
    </source>
</evidence>
<evidence type="ECO:0000256" key="3">
    <source>
        <dbReference type="ARBA" id="ARBA00022723"/>
    </source>
</evidence>
<dbReference type="EC" id="2.3.1.286" evidence="1"/>
<gene>
    <name evidence="11" type="primary">SIRT6_1</name>
    <name evidence="11" type="ORF">FOZ62_014178</name>
</gene>
<dbReference type="Gene3D" id="2.20.28.200">
    <property type="match status" value="1"/>
</dbReference>
<feature type="binding site" evidence="7">
    <location>
        <position position="238"/>
    </location>
    <ligand>
        <name>Zn(2+)</name>
        <dbReference type="ChEBI" id="CHEBI:29105"/>
    </ligand>
</feature>
<dbReference type="AlphaFoldDB" id="A0A7J6T5H3"/>
<evidence type="ECO:0000256" key="6">
    <source>
        <dbReference type="ARBA" id="ARBA00038170"/>
    </source>
</evidence>